<dbReference type="EMBL" id="MF174859">
    <property type="protein sequence ID" value="ASU05702.1"/>
    <property type="molecule type" value="Genomic_DNA"/>
</dbReference>
<evidence type="ECO:0008006" key="3">
    <source>
        <dbReference type="Google" id="ProtNLM"/>
    </source>
</evidence>
<evidence type="ECO:0000313" key="2">
    <source>
        <dbReference type="EMBL" id="ASU05702.1"/>
    </source>
</evidence>
<evidence type="ECO:0000256" key="1">
    <source>
        <dbReference type="SAM" id="SignalP"/>
    </source>
</evidence>
<name>A0A343J0H5_ECOLX</name>
<accession>A0A343J0H5</accession>
<organism evidence="2">
    <name type="scientific">Escherichia coli</name>
    <dbReference type="NCBI Taxonomy" id="562"/>
    <lineage>
        <taxon>Bacteria</taxon>
        <taxon>Pseudomonadati</taxon>
        <taxon>Pseudomonadota</taxon>
        <taxon>Gammaproteobacteria</taxon>
        <taxon>Enterobacterales</taxon>
        <taxon>Enterobacteriaceae</taxon>
        <taxon>Escherichia</taxon>
    </lineage>
</organism>
<sequence length="130" mass="14127">MKKLLFPLMAAFAIMANTVTYASEQVLTNSDAAALMAKAKEGGVSPSQISGALSKMKGYKPKDAIYIPSGGLYLFQDERSQLMAVTTDGRYSLTGGSLVDVIKRKPVLTVEEIRNSYFISLDEAPSLWKL</sequence>
<keyword evidence="1" id="KW-0732">Signal</keyword>
<dbReference type="AlphaFoldDB" id="A0A343J0H5"/>
<protein>
    <recommendedName>
        <fullName evidence="3">DsbC family protein</fullName>
    </recommendedName>
</protein>
<proteinExistence type="predicted"/>
<gene>
    <name evidence="2" type="ORF">ECSA44_05815</name>
</gene>
<keyword evidence="2" id="KW-0614">Plasmid</keyword>
<geneLocation type="plasmid" evidence="2">
    <name>pIncHI2-MU3</name>
</geneLocation>
<feature type="chain" id="PRO_5016939864" description="DsbC family protein" evidence="1">
    <location>
        <begin position="23"/>
        <end position="130"/>
    </location>
</feature>
<feature type="signal peptide" evidence="1">
    <location>
        <begin position="1"/>
        <end position="22"/>
    </location>
</feature>
<reference evidence="2" key="1">
    <citation type="journal article" date="2018" name="ISME J.">
        <title>Dissemination and persistence of extended-spectrum cephalosporin-resistance encoding IncI1-blaCTXM-1 plasmid among Escherichia coli in pigs.</title>
        <authorList>
            <person name="Abraham S."/>
            <person name="Kirkwood R.N."/>
            <person name="Laird T."/>
            <person name="Saputra S."/>
            <person name="Mitchell T."/>
            <person name="Singh M."/>
            <person name="Linn B."/>
            <person name="Abraham R.J."/>
            <person name="Pang S."/>
            <person name="Gordon D.M."/>
            <person name="Trott D.J."/>
            <person name="O'Dea M."/>
        </authorList>
    </citation>
    <scope>NUCLEOTIDE SEQUENCE</scope>
    <source>
        <strain evidence="2">6/14/6b</strain>
        <plasmid evidence="2">pIncHI2-MU3</plasmid>
    </source>
</reference>